<dbReference type="RefSeq" id="WP_212520536.1">
    <property type="nucleotide sequence ID" value="NZ_JAGSOH010000084.1"/>
</dbReference>
<feature type="region of interest" description="Disordered" evidence="1">
    <location>
        <begin position="59"/>
        <end position="88"/>
    </location>
</feature>
<dbReference type="AlphaFoldDB" id="A0A941EEV0"/>
<gene>
    <name evidence="2" type="ORF">KDK95_24060</name>
</gene>
<sequence length="232" mass="24917">MFSVVTFVLIGAVVLAGFGLGWCARQRIAPRYVRRADARRFAREFAELVEGTELDLTALRGPGHDAHDGSASEAATVSEGPARSARSAMSAHAGPAAVEAVYAAFAEPTDDAALLDPKPLSLADQDYYAASWQNVRGEFAASPASGLLLASHLTANLLLNRGLLPVDTARPTVLPESWTFPSAKAYREALRISARTDEERVPADELSRALQQFSDFYFEMLTLAAVPDRPLG</sequence>
<comment type="caution">
    <text evidence="2">The sequence shown here is derived from an EMBL/GenBank/DDBJ whole genome shotgun (WGS) entry which is preliminary data.</text>
</comment>
<organism evidence="2 3">
    <name type="scientific">Actinospica acidithermotolerans</name>
    <dbReference type="NCBI Taxonomy" id="2828514"/>
    <lineage>
        <taxon>Bacteria</taxon>
        <taxon>Bacillati</taxon>
        <taxon>Actinomycetota</taxon>
        <taxon>Actinomycetes</taxon>
        <taxon>Catenulisporales</taxon>
        <taxon>Actinospicaceae</taxon>
        <taxon>Actinospica</taxon>
    </lineage>
</organism>
<keyword evidence="3" id="KW-1185">Reference proteome</keyword>
<dbReference type="Proteomes" id="UP000676325">
    <property type="component" value="Unassembled WGS sequence"/>
</dbReference>
<name>A0A941EEV0_9ACTN</name>
<evidence type="ECO:0000256" key="1">
    <source>
        <dbReference type="SAM" id="MobiDB-lite"/>
    </source>
</evidence>
<proteinExistence type="predicted"/>
<evidence type="ECO:0000313" key="3">
    <source>
        <dbReference type="Proteomes" id="UP000676325"/>
    </source>
</evidence>
<reference evidence="2" key="1">
    <citation type="submission" date="2021-04" db="EMBL/GenBank/DDBJ databases">
        <title>Genome based classification of Actinospica acidithermotolerans sp. nov., an actinobacterium isolated from an Indonesian hot spring.</title>
        <authorList>
            <person name="Kusuma A.B."/>
            <person name="Putra K.E."/>
            <person name="Nafisah S."/>
            <person name="Loh J."/>
            <person name="Nouioui I."/>
            <person name="Goodfellow M."/>
        </authorList>
    </citation>
    <scope>NUCLEOTIDE SEQUENCE</scope>
    <source>
        <strain evidence="2">MGRD01-02</strain>
    </source>
</reference>
<dbReference type="EMBL" id="JAGSOH010000084">
    <property type="protein sequence ID" value="MBR7829403.1"/>
    <property type="molecule type" value="Genomic_DNA"/>
</dbReference>
<accession>A0A941EEV0</accession>
<protein>
    <submittedName>
        <fullName evidence="2">Uncharacterized protein</fullName>
    </submittedName>
</protein>
<evidence type="ECO:0000313" key="2">
    <source>
        <dbReference type="EMBL" id="MBR7829403.1"/>
    </source>
</evidence>